<keyword evidence="2" id="KW-1185">Reference proteome</keyword>
<accession>A0AA36DV72</accession>
<protein>
    <submittedName>
        <fullName evidence="1">Uncharacterized protein</fullName>
    </submittedName>
</protein>
<evidence type="ECO:0000313" key="1">
    <source>
        <dbReference type="EMBL" id="CAJ0593647.1"/>
    </source>
</evidence>
<comment type="caution">
    <text evidence="1">The sequence shown here is derived from an EMBL/GenBank/DDBJ whole genome shotgun (WGS) entry which is preliminary data.</text>
</comment>
<dbReference type="AlphaFoldDB" id="A0AA36DV72"/>
<name>A0AA36DV72_CYLNA</name>
<organism evidence="1 2">
    <name type="scientific">Cylicocyclus nassatus</name>
    <name type="common">Nematode worm</name>
    <dbReference type="NCBI Taxonomy" id="53992"/>
    <lineage>
        <taxon>Eukaryota</taxon>
        <taxon>Metazoa</taxon>
        <taxon>Ecdysozoa</taxon>
        <taxon>Nematoda</taxon>
        <taxon>Chromadorea</taxon>
        <taxon>Rhabditida</taxon>
        <taxon>Rhabditina</taxon>
        <taxon>Rhabditomorpha</taxon>
        <taxon>Strongyloidea</taxon>
        <taxon>Strongylidae</taxon>
        <taxon>Cylicocyclus</taxon>
    </lineage>
</organism>
<dbReference type="Proteomes" id="UP001176961">
    <property type="component" value="Unassembled WGS sequence"/>
</dbReference>
<dbReference type="EMBL" id="CATQJL010000112">
    <property type="protein sequence ID" value="CAJ0593647.1"/>
    <property type="molecule type" value="Genomic_DNA"/>
</dbReference>
<evidence type="ECO:0000313" key="2">
    <source>
        <dbReference type="Proteomes" id="UP001176961"/>
    </source>
</evidence>
<sequence length="278" mass="31708">MIPNAREKPVRVGKVEFGGYRLPQPHELPPLQNHQNHSIDKGLRKVRLTPVQLRSMNFAEMENGKTDEKSTIVVPRLALRGPTPDPDLIQLVPTPPPSDREERIVTEEVGTQTDDNFDTDNDQIIEVLANSAIRTASAELEVELLRKELSEERRMQEERDLSRSLAIETCNEVMLSSIEHLNELQAPPDTKSVGVDTKAFTRRLRNLDLLTVELEQDFFPWLFAKADRMFSRKMTSRLLDEDAIDSDDRIGSFGRQVSNCLVLIRRDNIARSEKLSTL</sequence>
<proteinExistence type="predicted"/>
<gene>
    <name evidence="1" type="ORF">CYNAS_LOCUS5630</name>
</gene>
<reference evidence="1" key="1">
    <citation type="submission" date="2023-07" db="EMBL/GenBank/DDBJ databases">
        <authorList>
            <consortium name="CYATHOMIX"/>
        </authorList>
    </citation>
    <scope>NUCLEOTIDE SEQUENCE</scope>
    <source>
        <strain evidence="1">N/A</strain>
    </source>
</reference>